<evidence type="ECO:0000256" key="2">
    <source>
        <dbReference type="ARBA" id="ARBA00022679"/>
    </source>
</evidence>
<dbReference type="Gene3D" id="3.40.50.1220">
    <property type="entry name" value="TPP-binding domain"/>
    <property type="match status" value="1"/>
</dbReference>
<dbReference type="EMBL" id="AYZD01000016">
    <property type="protein sequence ID" value="KRM96171.1"/>
    <property type="molecule type" value="Genomic_DNA"/>
</dbReference>
<comment type="caution">
    <text evidence="6">The sequence shown here is derived from an EMBL/GenBank/DDBJ whole genome shotgun (WGS) entry which is preliminary data.</text>
</comment>
<dbReference type="AlphaFoldDB" id="A0A0R2D6P1"/>
<dbReference type="InterPro" id="IPR029035">
    <property type="entry name" value="DHS-like_NAD/FAD-binding_dom"/>
</dbReference>
<dbReference type="PANTHER" id="PTHR11085:SF4">
    <property type="entry name" value="NAD-DEPENDENT PROTEIN DEACYLASE"/>
    <property type="match status" value="1"/>
</dbReference>
<keyword evidence="3" id="KW-0520">NAD</keyword>
<dbReference type="PROSITE" id="PS50305">
    <property type="entry name" value="SIRTUIN"/>
    <property type="match status" value="1"/>
</dbReference>
<dbReference type="Proteomes" id="UP000051015">
    <property type="component" value="Unassembled WGS sequence"/>
</dbReference>
<evidence type="ECO:0000313" key="7">
    <source>
        <dbReference type="Proteomes" id="UP000051015"/>
    </source>
</evidence>
<evidence type="ECO:0000313" key="6">
    <source>
        <dbReference type="EMBL" id="KRM96171.1"/>
    </source>
</evidence>
<name>A0A0R2D6P1_9LACO</name>
<dbReference type="NCBIfam" id="NF001752">
    <property type="entry name" value="PRK00481.1-1"/>
    <property type="match status" value="1"/>
</dbReference>
<proteinExistence type="predicted"/>
<evidence type="ECO:0000256" key="3">
    <source>
        <dbReference type="ARBA" id="ARBA00023027"/>
    </source>
</evidence>
<dbReference type="InterPro" id="IPR026590">
    <property type="entry name" value="Ssirtuin_cat_dom"/>
</dbReference>
<keyword evidence="2" id="KW-0808">Transferase</keyword>
<sequence>MTDLQRMLDDAHNIVFLTGAGVSTPSGIPDYRSKSGLYSQNSNPEYLLSKACLKREPSVFYNFVTKQMYYPSAKPNAIHKKIAAASHVYHVKVITQNVDGLHLSAGTDDVLEFHGNLYHVYCQKCAKRVSYRSYLDNMIHQKCGGILRPDIVLYGESISSKLLQRAIDILEKADLIVICGTSLRVYPFAGLIQYRSSKAKIVAINRERIVLPNNGEMILEDAEQVFVNLKFSE</sequence>
<dbReference type="GO" id="GO:0070403">
    <property type="term" value="F:NAD+ binding"/>
    <property type="evidence" value="ECO:0007669"/>
    <property type="project" value="InterPro"/>
</dbReference>
<reference evidence="6 7" key="1">
    <citation type="journal article" date="2015" name="Genome Announc.">
        <title>Expanding the biotechnology potential of lactobacilli through comparative genomics of 213 strains and associated genera.</title>
        <authorList>
            <person name="Sun Z."/>
            <person name="Harris H.M."/>
            <person name="McCann A."/>
            <person name="Guo C."/>
            <person name="Argimon S."/>
            <person name="Zhang W."/>
            <person name="Yang X."/>
            <person name="Jeffery I.B."/>
            <person name="Cooney J.C."/>
            <person name="Kagawa T.F."/>
            <person name="Liu W."/>
            <person name="Song Y."/>
            <person name="Salvetti E."/>
            <person name="Wrobel A."/>
            <person name="Rasinkangas P."/>
            <person name="Parkhill J."/>
            <person name="Rea M.C."/>
            <person name="O'Sullivan O."/>
            <person name="Ritari J."/>
            <person name="Douillard F.P."/>
            <person name="Paul Ross R."/>
            <person name="Yang R."/>
            <person name="Briner A.E."/>
            <person name="Felis G.E."/>
            <person name="de Vos W.M."/>
            <person name="Barrangou R."/>
            <person name="Klaenhammer T.R."/>
            <person name="Caufield P.W."/>
            <person name="Cui Y."/>
            <person name="Zhang H."/>
            <person name="O'Toole P.W."/>
        </authorList>
    </citation>
    <scope>NUCLEOTIDE SEQUENCE [LARGE SCALE GENOMIC DNA]</scope>
    <source>
        <strain evidence="6 7">DSM 21051</strain>
    </source>
</reference>
<keyword evidence="7" id="KW-1185">Reference proteome</keyword>
<dbReference type="Gene3D" id="3.30.1600.10">
    <property type="entry name" value="SIR2/SIRT2 'Small Domain"/>
    <property type="match status" value="1"/>
</dbReference>
<evidence type="ECO:0000256" key="1">
    <source>
        <dbReference type="ARBA" id="ARBA00012928"/>
    </source>
</evidence>
<dbReference type="PATRIC" id="fig|1423725.3.peg.1010"/>
<dbReference type="EC" id="2.3.1.286" evidence="1"/>
<dbReference type="OrthoDB" id="9800582at2"/>
<gene>
    <name evidence="6" type="ORF">FC19_GL000980</name>
</gene>
<evidence type="ECO:0000256" key="4">
    <source>
        <dbReference type="PROSITE-ProRule" id="PRU00236"/>
    </source>
</evidence>
<organism evidence="6 7">
    <name type="scientific">Liquorilactobacillus aquaticus DSM 21051</name>
    <dbReference type="NCBI Taxonomy" id="1423725"/>
    <lineage>
        <taxon>Bacteria</taxon>
        <taxon>Bacillati</taxon>
        <taxon>Bacillota</taxon>
        <taxon>Bacilli</taxon>
        <taxon>Lactobacillales</taxon>
        <taxon>Lactobacillaceae</taxon>
        <taxon>Liquorilactobacillus</taxon>
    </lineage>
</organism>
<dbReference type="STRING" id="1423725.FC19_GL000980"/>
<accession>A0A0R2D6P1</accession>
<feature type="domain" description="Deacetylase sirtuin-type" evidence="5">
    <location>
        <begin position="1"/>
        <end position="233"/>
    </location>
</feature>
<protein>
    <recommendedName>
        <fullName evidence="1">protein acetyllysine N-acetyltransferase</fullName>
        <ecNumber evidence="1">2.3.1.286</ecNumber>
    </recommendedName>
</protein>
<dbReference type="InterPro" id="IPR003000">
    <property type="entry name" value="Sirtuin"/>
</dbReference>
<dbReference type="PANTHER" id="PTHR11085">
    <property type="entry name" value="NAD-DEPENDENT PROTEIN DEACYLASE SIRTUIN-5, MITOCHONDRIAL-RELATED"/>
    <property type="match status" value="1"/>
</dbReference>
<dbReference type="InterPro" id="IPR050134">
    <property type="entry name" value="NAD-dep_sirtuin_deacylases"/>
</dbReference>
<evidence type="ECO:0000259" key="5">
    <source>
        <dbReference type="PROSITE" id="PS50305"/>
    </source>
</evidence>
<dbReference type="InterPro" id="IPR026591">
    <property type="entry name" value="Sirtuin_cat_small_dom_sf"/>
</dbReference>
<dbReference type="SUPFAM" id="SSF52467">
    <property type="entry name" value="DHS-like NAD/FAD-binding domain"/>
    <property type="match status" value="1"/>
</dbReference>
<dbReference type="Pfam" id="PF02146">
    <property type="entry name" value="SIR2"/>
    <property type="match status" value="1"/>
</dbReference>
<dbReference type="RefSeq" id="WP_057875997.1">
    <property type="nucleotide sequence ID" value="NZ_AYZD01000016.1"/>
</dbReference>
<dbReference type="GO" id="GO:0017136">
    <property type="term" value="F:histone deacetylase activity, NAD-dependent"/>
    <property type="evidence" value="ECO:0007669"/>
    <property type="project" value="TreeGrafter"/>
</dbReference>
<comment type="caution">
    <text evidence="4">Lacks conserved residue(s) required for the propagation of feature annotation.</text>
</comment>